<proteinExistence type="predicted"/>
<name>A0A090NK68_SHIDY</name>
<dbReference type="Pfam" id="PF07419">
    <property type="entry name" value="PilM"/>
    <property type="match status" value="1"/>
</dbReference>
<organism evidence="1 2">
    <name type="scientific">Shigella dysenteriae WRSd3</name>
    <dbReference type="NCBI Taxonomy" id="1401327"/>
    <lineage>
        <taxon>Bacteria</taxon>
        <taxon>Pseudomonadati</taxon>
        <taxon>Pseudomonadota</taxon>
        <taxon>Gammaproteobacteria</taxon>
        <taxon>Enterobacterales</taxon>
        <taxon>Enterobacteriaceae</taxon>
        <taxon>Shigella</taxon>
    </lineage>
</organism>
<dbReference type="EMBL" id="AXUT01000094">
    <property type="protein sequence ID" value="ESU80604.1"/>
    <property type="molecule type" value="Genomic_DNA"/>
</dbReference>
<accession>A0A090NK68</accession>
<evidence type="ECO:0000313" key="2">
    <source>
        <dbReference type="Proteomes" id="UP000017944"/>
    </source>
</evidence>
<gene>
    <name evidence="1" type="ORF">WRSd3_01370</name>
</gene>
<reference evidence="1 2" key="1">
    <citation type="submission" date="2013-10" db="EMBL/GenBank/DDBJ databases">
        <title>Draft genomes and the virulence plasmids of Sd1617 vaccine constructs: WRSd3 and WRSd5.</title>
        <authorList>
            <person name="Aksomboon Vongsawan A."/>
            <person name="Venkatesan M.M."/>
            <person name="Vaisvil B."/>
            <person name="Emel G."/>
            <person name="Kepatral V."/>
            <person name="Sethabutr O."/>
            <person name="Serichantalergs O."/>
            <person name="Mason C."/>
        </authorList>
    </citation>
    <scope>NUCLEOTIDE SEQUENCE [LARGE SCALE GENOMIC DNA]</scope>
    <source>
        <strain evidence="1 2">WRSd3</strain>
    </source>
</reference>
<comment type="caution">
    <text evidence="1">The sequence shown here is derived from an EMBL/GenBank/DDBJ whole genome shotgun (WGS) entry which is preliminary data.</text>
</comment>
<sequence>MGWVTGFIMVIMAIGNFWFHSHLSRTVHHQQTAEITQQAADFIRYMNAINDYLYQHPERRAAGGQLTSAQLGLPATKNVSHLISQQRVFVWAKEKPGLMGALLEQSGDSALLARVENGRLLDTRGRRISITLPAVIPDQVIIWMN</sequence>
<protein>
    <submittedName>
        <fullName evidence="1">Pili assembly protein pilM</fullName>
    </submittedName>
</protein>
<dbReference type="AlphaFoldDB" id="A0A090NK68"/>
<dbReference type="Proteomes" id="UP000017944">
    <property type="component" value="Unassembled WGS sequence"/>
</dbReference>
<evidence type="ECO:0000313" key="1">
    <source>
        <dbReference type="EMBL" id="ESU80604.1"/>
    </source>
</evidence>
<dbReference type="Gene3D" id="3.30.450.360">
    <property type="match status" value="1"/>
</dbReference>
<dbReference type="InterPro" id="IPR009987">
    <property type="entry name" value="IM_PilM"/>
</dbReference>
<dbReference type="PATRIC" id="fig|1401327.3.peg.1265"/>